<gene>
    <name evidence="2" type="ORF">DDZ44_02490</name>
</gene>
<feature type="transmembrane region" description="Helical" evidence="1">
    <location>
        <begin position="7"/>
        <end position="26"/>
    </location>
</feature>
<dbReference type="RefSeq" id="WP_061214734.1">
    <property type="nucleotide sequence ID" value="NZ_DCDX01000098.1"/>
</dbReference>
<evidence type="ECO:0000256" key="1">
    <source>
        <dbReference type="SAM" id="Phobius"/>
    </source>
</evidence>
<proteinExistence type="predicted"/>
<keyword evidence="1" id="KW-0812">Transmembrane</keyword>
<sequence>MKENKLLFVQILLAAIILCFSFWALLATGNALYFMAILLSLAAIVFIVYILYELRNEQKPIYSKDYYFYFIDRQNSADESFFFPFREMRR</sequence>
<evidence type="ECO:0000313" key="2">
    <source>
        <dbReference type="EMBL" id="HBK52791.1"/>
    </source>
</evidence>
<keyword evidence="1" id="KW-1133">Transmembrane helix</keyword>
<name>A0A354YVR7_9FIRM</name>
<dbReference type="Proteomes" id="UP000263273">
    <property type="component" value="Unassembled WGS sequence"/>
</dbReference>
<comment type="caution">
    <text evidence="2">The sequence shown here is derived from an EMBL/GenBank/DDBJ whole genome shotgun (WGS) entry which is preliminary data.</text>
</comment>
<organism evidence="2 3">
    <name type="scientific">Syntrophomonas wolfei</name>
    <dbReference type="NCBI Taxonomy" id="863"/>
    <lineage>
        <taxon>Bacteria</taxon>
        <taxon>Bacillati</taxon>
        <taxon>Bacillota</taxon>
        <taxon>Clostridia</taxon>
        <taxon>Eubacteriales</taxon>
        <taxon>Syntrophomonadaceae</taxon>
        <taxon>Syntrophomonas</taxon>
    </lineage>
</organism>
<accession>A0A354YVR7</accession>
<dbReference type="AlphaFoldDB" id="A0A354YVR7"/>
<protein>
    <submittedName>
        <fullName evidence="2">Uncharacterized protein</fullName>
    </submittedName>
</protein>
<feature type="transmembrane region" description="Helical" evidence="1">
    <location>
        <begin position="32"/>
        <end position="52"/>
    </location>
</feature>
<keyword evidence="1" id="KW-0472">Membrane</keyword>
<reference evidence="2 3" key="1">
    <citation type="journal article" date="2018" name="Nat. Biotechnol.">
        <title>A standardized bacterial taxonomy based on genome phylogeny substantially revises the tree of life.</title>
        <authorList>
            <person name="Parks D.H."/>
            <person name="Chuvochina M."/>
            <person name="Waite D.W."/>
            <person name="Rinke C."/>
            <person name="Skarshewski A."/>
            <person name="Chaumeil P.A."/>
            <person name="Hugenholtz P."/>
        </authorList>
    </citation>
    <scope>NUCLEOTIDE SEQUENCE [LARGE SCALE GENOMIC DNA]</scope>
    <source>
        <strain evidence="2">UBA10948</strain>
    </source>
</reference>
<dbReference type="EMBL" id="DNZF01000053">
    <property type="protein sequence ID" value="HBK52791.1"/>
    <property type="molecule type" value="Genomic_DNA"/>
</dbReference>
<evidence type="ECO:0000313" key="3">
    <source>
        <dbReference type="Proteomes" id="UP000263273"/>
    </source>
</evidence>